<organism evidence="1 2">
    <name type="scientific">Aminipila luticellarii</name>
    <dbReference type="NCBI Taxonomy" id="2507160"/>
    <lineage>
        <taxon>Bacteria</taxon>
        <taxon>Bacillati</taxon>
        <taxon>Bacillota</taxon>
        <taxon>Clostridia</taxon>
        <taxon>Peptostreptococcales</taxon>
        <taxon>Anaerovoracaceae</taxon>
        <taxon>Aminipila</taxon>
    </lineage>
</organism>
<dbReference type="GO" id="GO:0016757">
    <property type="term" value="F:glycosyltransferase activity"/>
    <property type="evidence" value="ECO:0007669"/>
    <property type="project" value="InterPro"/>
</dbReference>
<accession>A0A410PV48</accession>
<dbReference type="AlphaFoldDB" id="A0A410PV48"/>
<dbReference type="SUPFAM" id="SSF53448">
    <property type="entry name" value="Nucleotide-diphospho-sugar transferases"/>
    <property type="match status" value="1"/>
</dbReference>
<dbReference type="Pfam" id="PF01501">
    <property type="entry name" value="Glyco_transf_8"/>
    <property type="match status" value="1"/>
</dbReference>
<reference evidence="1 2" key="1">
    <citation type="submission" date="2019-01" db="EMBL/GenBank/DDBJ databases">
        <title>Draft genomes of a novel of Aminipila strains.</title>
        <authorList>
            <person name="Ma S."/>
        </authorList>
    </citation>
    <scope>NUCLEOTIDE SEQUENCE [LARGE SCALE GENOMIC DNA]</scope>
    <source>
        <strain evidence="2">JN-39</strain>
    </source>
</reference>
<dbReference type="RefSeq" id="WP_128745427.1">
    <property type="nucleotide sequence ID" value="NZ_CP035281.1"/>
</dbReference>
<dbReference type="Proteomes" id="UP000287601">
    <property type="component" value="Chromosome"/>
</dbReference>
<sequence length="280" mass="33778">MNLLYCGNDKTENGLLLSILSFLKNTEEPLQIYVLTMSLNLGKTIYFPISQAFASDMDELVKQTNSANFVSLIDVTESFYRELPVKNLSTRFTPYCMLRLFADEVPELPEKILYLDNDVLCRKNCRELYHQDISEYEFAGVLDHYGRWFFRRNLLHFDYQNSGVLLFNLKKIRDTGLFCKCRKLCKKKRMFMPDQSALNKFARYKKTLPRRFNEQRKLRKNTVLQHFTTSFRFFPWVHTMTVKPWEMEKVHRLLKLHEYDDLYGEYRRFRSETKRRRNLE</sequence>
<keyword evidence="2" id="KW-1185">Reference proteome</keyword>
<evidence type="ECO:0000313" key="1">
    <source>
        <dbReference type="EMBL" id="QAT42778.1"/>
    </source>
</evidence>
<dbReference type="KEGG" id="amij:EQM06_05780"/>
<dbReference type="EMBL" id="CP035281">
    <property type="protein sequence ID" value="QAT42778.1"/>
    <property type="molecule type" value="Genomic_DNA"/>
</dbReference>
<evidence type="ECO:0000313" key="2">
    <source>
        <dbReference type="Proteomes" id="UP000287601"/>
    </source>
</evidence>
<proteinExistence type="predicted"/>
<dbReference type="InterPro" id="IPR002495">
    <property type="entry name" value="Glyco_trans_8"/>
</dbReference>
<keyword evidence="1" id="KW-0808">Transferase</keyword>
<name>A0A410PV48_9FIRM</name>
<gene>
    <name evidence="1" type="ORF">EQM06_05780</name>
</gene>
<dbReference type="OrthoDB" id="5672604at2"/>
<dbReference type="InterPro" id="IPR029044">
    <property type="entry name" value="Nucleotide-diphossugar_trans"/>
</dbReference>
<protein>
    <submittedName>
        <fullName evidence="1">Glycosyltransferase family 8 protein</fullName>
    </submittedName>
</protein>
<dbReference type="Gene3D" id="3.90.550.10">
    <property type="entry name" value="Spore Coat Polysaccharide Biosynthesis Protein SpsA, Chain A"/>
    <property type="match status" value="1"/>
</dbReference>